<evidence type="ECO:0000259" key="7">
    <source>
        <dbReference type="PROSITE" id="PS50110"/>
    </source>
</evidence>
<dbReference type="InterPro" id="IPR000792">
    <property type="entry name" value="Tscrpt_reg_LuxR_C"/>
</dbReference>
<dbReference type="SUPFAM" id="SSF46894">
    <property type="entry name" value="C-terminal effector domain of the bipartite response regulators"/>
    <property type="match status" value="1"/>
</dbReference>
<reference evidence="9" key="1">
    <citation type="journal article" date="2019" name="Int. J. Syst. Evol. Microbiol.">
        <title>The Global Catalogue of Microorganisms (GCM) 10K type strain sequencing project: providing services to taxonomists for standard genome sequencing and annotation.</title>
        <authorList>
            <consortium name="The Broad Institute Genomics Platform"/>
            <consortium name="The Broad Institute Genome Sequencing Center for Infectious Disease"/>
            <person name="Wu L."/>
            <person name="Ma J."/>
        </authorList>
    </citation>
    <scope>NUCLEOTIDE SEQUENCE [LARGE SCALE GENOMIC DNA]</scope>
    <source>
        <strain evidence="9">KCTC 42423</strain>
    </source>
</reference>
<evidence type="ECO:0000259" key="6">
    <source>
        <dbReference type="PROSITE" id="PS50043"/>
    </source>
</evidence>
<dbReference type="CDD" id="cd17535">
    <property type="entry name" value="REC_NarL-like"/>
    <property type="match status" value="1"/>
</dbReference>
<name>A0ABW5N2K8_9FLAO</name>
<dbReference type="InterPro" id="IPR001789">
    <property type="entry name" value="Sig_transdc_resp-reg_receiver"/>
</dbReference>
<proteinExistence type="predicted"/>
<evidence type="ECO:0000256" key="2">
    <source>
        <dbReference type="ARBA" id="ARBA00023015"/>
    </source>
</evidence>
<dbReference type="PANTHER" id="PTHR43214">
    <property type="entry name" value="TWO-COMPONENT RESPONSE REGULATOR"/>
    <property type="match status" value="1"/>
</dbReference>
<dbReference type="PRINTS" id="PR00038">
    <property type="entry name" value="HTHLUXR"/>
</dbReference>
<evidence type="ECO:0000256" key="4">
    <source>
        <dbReference type="ARBA" id="ARBA00023163"/>
    </source>
</evidence>
<evidence type="ECO:0000256" key="5">
    <source>
        <dbReference type="PROSITE-ProRule" id="PRU00169"/>
    </source>
</evidence>
<dbReference type="SMART" id="SM00448">
    <property type="entry name" value="REC"/>
    <property type="match status" value="1"/>
</dbReference>
<dbReference type="PROSITE" id="PS50110">
    <property type="entry name" value="RESPONSE_REGULATORY"/>
    <property type="match status" value="1"/>
</dbReference>
<feature type="domain" description="HTH luxR-type" evidence="6">
    <location>
        <begin position="140"/>
        <end position="205"/>
    </location>
</feature>
<dbReference type="InterPro" id="IPR016032">
    <property type="entry name" value="Sig_transdc_resp-reg_C-effctor"/>
</dbReference>
<protein>
    <submittedName>
        <fullName evidence="8">Response regulator</fullName>
    </submittedName>
</protein>
<dbReference type="EMBL" id="JBHULX010000002">
    <property type="protein sequence ID" value="MFD2589837.1"/>
    <property type="molecule type" value="Genomic_DNA"/>
</dbReference>
<dbReference type="Pfam" id="PF00196">
    <property type="entry name" value="GerE"/>
    <property type="match status" value="1"/>
</dbReference>
<gene>
    <name evidence="8" type="ORF">ACFSTE_03280</name>
</gene>
<evidence type="ECO:0000256" key="1">
    <source>
        <dbReference type="ARBA" id="ARBA00022553"/>
    </source>
</evidence>
<dbReference type="InterPro" id="IPR039420">
    <property type="entry name" value="WalR-like"/>
</dbReference>
<sequence>MITVAIAEDHQSLIDGVTLLLKYEEEISVIGMANDGEALLDIIRRKQPMVVLTDIRMPKIDGIAATSIIKKEYPHIKVIAFSMFDQEEAIRQMFEAGASGYLLKNSPLEEVLIAIQEVVKGNTYYDEAIDISSILPTTGHKTKKQLLSKSERQILTLIGQGKSSSEIAAIRFNSVSTIETHRKNIIRKLGLKGKGELLRYAIEKKYDFE</sequence>
<keyword evidence="1 5" id="KW-0597">Phosphoprotein</keyword>
<dbReference type="PROSITE" id="PS50043">
    <property type="entry name" value="HTH_LUXR_2"/>
    <property type="match status" value="1"/>
</dbReference>
<keyword evidence="9" id="KW-1185">Reference proteome</keyword>
<dbReference type="PANTHER" id="PTHR43214:SF41">
    <property type="entry name" value="NITRATE_NITRITE RESPONSE REGULATOR PROTEIN NARP"/>
    <property type="match status" value="1"/>
</dbReference>
<feature type="domain" description="Response regulatory" evidence="7">
    <location>
        <begin position="3"/>
        <end position="119"/>
    </location>
</feature>
<evidence type="ECO:0000313" key="8">
    <source>
        <dbReference type="EMBL" id="MFD2589837.1"/>
    </source>
</evidence>
<dbReference type="SMART" id="SM00421">
    <property type="entry name" value="HTH_LUXR"/>
    <property type="match status" value="1"/>
</dbReference>
<keyword evidence="2" id="KW-0805">Transcription regulation</keyword>
<dbReference type="SUPFAM" id="SSF52172">
    <property type="entry name" value="CheY-like"/>
    <property type="match status" value="1"/>
</dbReference>
<dbReference type="Proteomes" id="UP001597459">
    <property type="component" value="Unassembled WGS sequence"/>
</dbReference>
<dbReference type="CDD" id="cd06170">
    <property type="entry name" value="LuxR_C_like"/>
    <property type="match status" value="1"/>
</dbReference>
<dbReference type="RefSeq" id="WP_176029380.1">
    <property type="nucleotide sequence ID" value="NZ_JBHSJV010000001.1"/>
</dbReference>
<keyword evidence="3" id="KW-0238">DNA-binding</keyword>
<feature type="modified residue" description="4-aspartylphosphate" evidence="5">
    <location>
        <position position="54"/>
    </location>
</feature>
<dbReference type="InterPro" id="IPR011006">
    <property type="entry name" value="CheY-like_superfamily"/>
</dbReference>
<comment type="caution">
    <text evidence="8">The sequence shown here is derived from an EMBL/GenBank/DDBJ whole genome shotgun (WGS) entry which is preliminary data.</text>
</comment>
<evidence type="ECO:0000256" key="3">
    <source>
        <dbReference type="ARBA" id="ARBA00023125"/>
    </source>
</evidence>
<dbReference type="InterPro" id="IPR058245">
    <property type="entry name" value="NreC/VraR/RcsB-like_REC"/>
</dbReference>
<dbReference type="Gene3D" id="3.40.50.2300">
    <property type="match status" value="1"/>
</dbReference>
<keyword evidence="4" id="KW-0804">Transcription</keyword>
<organism evidence="8 9">
    <name type="scientific">Aquimarina hainanensis</name>
    <dbReference type="NCBI Taxonomy" id="1578017"/>
    <lineage>
        <taxon>Bacteria</taxon>
        <taxon>Pseudomonadati</taxon>
        <taxon>Bacteroidota</taxon>
        <taxon>Flavobacteriia</taxon>
        <taxon>Flavobacteriales</taxon>
        <taxon>Flavobacteriaceae</taxon>
        <taxon>Aquimarina</taxon>
    </lineage>
</organism>
<accession>A0ABW5N2K8</accession>
<dbReference type="Pfam" id="PF00072">
    <property type="entry name" value="Response_reg"/>
    <property type="match status" value="1"/>
</dbReference>
<evidence type="ECO:0000313" key="9">
    <source>
        <dbReference type="Proteomes" id="UP001597459"/>
    </source>
</evidence>